<dbReference type="GeneID" id="73342671"/>
<keyword evidence="1" id="KW-0472">Membrane</keyword>
<dbReference type="Proteomes" id="UP000830671">
    <property type="component" value="Chromosome 4"/>
</dbReference>
<sequence length="112" mass="12452">MQPWLLMIGCRVVNSICEPGGIVGPLFLSLFLGEGSRPSESVGHSHFLPAPARPPFHTALVGASFFLNFLILLLHLLLLQLPWQMQTYGYICGRHGLFGPIQNLCDRIPRSR</sequence>
<dbReference type="AlphaFoldDB" id="A0A9Q8WGV1"/>
<name>A0A9Q8WGV1_9PEZI</name>
<keyword evidence="3" id="KW-1185">Reference proteome</keyword>
<organism evidence="2 3">
    <name type="scientific">Colletotrichum lupini</name>
    <dbReference type="NCBI Taxonomy" id="145971"/>
    <lineage>
        <taxon>Eukaryota</taxon>
        <taxon>Fungi</taxon>
        <taxon>Dikarya</taxon>
        <taxon>Ascomycota</taxon>
        <taxon>Pezizomycotina</taxon>
        <taxon>Sordariomycetes</taxon>
        <taxon>Hypocreomycetidae</taxon>
        <taxon>Glomerellales</taxon>
        <taxon>Glomerellaceae</taxon>
        <taxon>Colletotrichum</taxon>
        <taxon>Colletotrichum acutatum species complex</taxon>
    </lineage>
</organism>
<evidence type="ECO:0000313" key="2">
    <source>
        <dbReference type="EMBL" id="UQC83183.1"/>
    </source>
</evidence>
<accession>A0A9Q8WGV1</accession>
<proteinExistence type="predicted"/>
<gene>
    <name evidence="2" type="ORF">CLUP02_08677</name>
</gene>
<keyword evidence="1" id="KW-1133">Transmembrane helix</keyword>
<dbReference type="EMBL" id="CP019476">
    <property type="protein sequence ID" value="UQC83183.1"/>
    <property type="molecule type" value="Genomic_DNA"/>
</dbReference>
<dbReference type="KEGG" id="clup:CLUP02_08677"/>
<reference evidence="2" key="1">
    <citation type="journal article" date="2021" name="Mol. Plant Microbe Interact.">
        <title>Complete Genome Sequence of the Plant-Pathogenic Fungus Colletotrichum lupini.</title>
        <authorList>
            <person name="Baroncelli R."/>
            <person name="Pensec F."/>
            <person name="Da Lio D."/>
            <person name="Boufleur T."/>
            <person name="Vicente I."/>
            <person name="Sarrocco S."/>
            <person name="Picot A."/>
            <person name="Baraldi E."/>
            <person name="Sukno S."/>
            <person name="Thon M."/>
            <person name="Le Floch G."/>
        </authorList>
    </citation>
    <scope>NUCLEOTIDE SEQUENCE</scope>
    <source>
        <strain evidence="2">IMI 504893</strain>
    </source>
</reference>
<feature type="transmembrane region" description="Helical" evidence="1">
    <location>
        <begin position="56"/>
        <end position="79"/>
    </location>
</feature>
<protein>
    <submittedName>
        <fullName evidence="2">Uncharacterized protein</fullName>
    </submittedName>
</protein>
<keyword evidence="1" id="KW-0812">Transmembrane</keyword>
<evidence type="ECO:0000256" key="1">
    <source>
        <dbReference type="SAM" id="Phobius"/>
    </source>
</evidence>
<evidence type="ECO:0000313" key="3">
    <source>
        <dbReference type="Proteomes" id="UP000830671"/>
    </source>
</evidence>
<dbReference type="RefSeq" id="XP_049144804.1">
    <property type="nucleotide sequence ID" value="XM_049287661.1"/>
</dbReference>